<dbReference type="AlphaFoldDB" id="A0AA48RBJ7"/>
<sequence>MYDRGAQYSVTDIARIAGANPRSVQHWAASGILMPKPETNRAGTGNRRVFAADEALIACVMQPLAERQTPVGELLRVALLIRDEFLARGAAERALLNTIISGKTQAWFVCFPEQDDPAAMIVQEGGNESFEAVFGQMQQKHVAIVVDLTAVFQGLRSDKI</sequence>
<feature type="domain" description="HTH merR-type" evidence="1">
    <location>
        <begin position="8"/>
        <end position="71"/>
    </location>
</feature>
<dbReference type="Pfam" id="PF13411">
    <property type="entry name" value="MerR_1"/>
    <property type="match status" value="1"/>
</dbReference>
<proteinExistence type="predicted"/>
<dbReference type="EMBL" id="OY288114">
    <property type="protein sequence ID" value="CAJ0849430.1"/>
    <property type="molecule type" value="Genomic_DNA"/>
</dbReference>
<reference evidence="2" key="1">
    <citation type="submission" date="2023-07" db="EMBL/GenBank/DDBJ databases">
        <authorList>
            <person name="Pelsma A.J. K."/>
        </authorList>
    </citation>
    <scope>NUCLEOTIDE SEQUENCE</scope>
</reference>
<protein>
    <recommendedName>
        <fullName evidence="1">HTH merR-type domain-containing protein</fullName>
    </recommendedName>
</protein>
<evidence type="ECO:0000259" key="1">
    <source>
        <dbReference type="Pfam" id="PF13411"/>
    </source>
</evidence>
<name>A0AA48RBJ7_9ZZZZ</name>
<organism evidence="2">
    <name type="scientific">freshwater sediment metagenome</name>
    <dbReference type="NCBI Taxonomy" id="556182"/>
    <lineage>
        <taxon>unclassified sequences</taxon>
        <taxon>metagenomes</taxon>
        <taxon>ecological metagenomes</taxon>
    </lineage>
</organism>
<gene>
    <name evidence="2" type="ORF">AMST5_00124</name>
</gene>
<accession>A0AA48RBJ7</accession>
<dbReference type="InterPro" id="IPR000551">
    <property type="entry name" value="MerR-type_HTH_dom"/>
</dbReference>
<evidence type="ECO:0000313" key="2">
    <source>
        <dbReference type="EMBL" id="CAJ0849430.1"/>
    </source>
</evidence>